<dbReference type="AlphaFoldDB" id="A0A1G1XPU0"/>
<accession>A0A1G1XPU0</accession>
<dbReference type="PROSITE" id="PS51257">
    <property type="entry name" value="PROKAR_LIPOPROTEIN"/>
    <property type="match status" value="1"/>
</dbReference>
<evidence type="ECO:0000313" key="2">
    <source>
        <dbReference type="EMBL" id="OGY41600.1"/>
    </source>
</evidence>
<evidence type="ECO:0000256" key="1">
    <source>
        <dbReference type="SAM" id="SignalP"/>
    </source>
</evidence>
<protein>
    <submittedName>
        <fullName evidence="2">Uncharacterized protein</fullName>
    </submittedName>
</protein>
<name>A0A1G1XPU0_9BACT</name>
<feature type="chain" id="PRO_5009581381" evidence="1">
    <location>
        <begin position="22"/>
        <end position="335"/>
    </location>
</feature>
<gene>
    <name evidence="2" type="ORF">A2Y82_01280</name>
</gene>
<keyword evidence="1" id="KW-0732">Signal</keyword>
<feature type="signal peptide" evidence="1">
    <location>
        <begin position="1"/>
        <end position="21"/>
    </location>
</feature>
<sequence>MKGSKICVVMVMVAMVIVACAKEEKPTAQPLNVVQPVSQVEPAKVEPVKKIDPCEPKYLKKETEIRELRLTEIKHPDKKVINVDIDDPDLGLSDDAYEASTDLTYNYSVFELHRNRLRTEKNFLEILEYFYQSGKDELEERNKKKDFVNLYVPELFRSLKSIPYQDKLYGQVITSPEKVAAQAVVLIKTMPQGKELALEWGAWFINRYKNWPWDAPIGILIKRTTVDVRGLHGHFCKTESVKEVLRNPHRPRRDAHGRFINEALGQCIPDNMTGLSDTDGYLCPVVDFADQKFEYEWSRMDKQVWRAGPKFYQNTVKIIRLVWKELGVEDPTISQ</sequence>
<organism evidence="2 3">
    <name type="scientific">Candidatus Buchananbacteria bacterium RBG_13_36_9</name>
    <dbReference type="NCBI Taxonomy" id="1797530"/>
    <lineage>
        <taxon>Bacteria</taxon>
        <taxon>Candidatus Buchananiibacteriota</taxon>
    </lineage>
</organism>
<comment type="caution">
    <text evidence="2">The sequence shown here is derived from an EMBL/GenBank/DDBJ whole genome shotgun (WGS) entry which is preliminary data.</text>
</comment>
<reference evidence="2 3" key="1">
    <citation type="journal article" date="2016" name="Nat. Commun.">
        <title>Thousands of microbial genomes shed light on interconnected biogeochemical processes in an aquifer system.</title>
        <authorList>
            <person name="Anantharaman K."/>
            <person name="Brown C.T."/>
            <person name="Hug L.A."/>
            <person name="Sharon I."/>
            <person name="Castelle C.J."/>
            <person name="Probst A.J."/>
            <person name="Thomas B.C."/>
            <person name="Singh A."/>
            <person name="Wilkins M.J."/>
            <person name="Karaoz U."/>
            <person name="Brodie E.L."/>
            <person name="Williams K.H."/>
            <person name="Hubbard S.S."/>
            <person name="Banfield J.F."/>
        </authorList>
    </citation>
    <scope>NUCLEOTIDE SEQUENCE [LARGE SCALE GENOMIC DNA]</scope>
</reference>
<dbReference type="EMBL" id="MHHZ01000015">
    <property type="protein sequence ID" value="OGY41600.1"/>
    <property type="molecule type" value="Genomic_DNA"/>
</dbReference>
<proteinExistence type="predicted"/>
<dbReference type="Proteomes" id="UP000176498">
    <property type="component" value="Unassembled WGS sequence"/>
</dbReference>
<evidence type="ECO:0000313" key="3">
    <source>
        <dbReference type="Proteomes" id="UP000176498"/>
    </source>
</evidence>